<dbReference type="OrthoDB" id="1683552at2"/>
<dbReference type="eggNOG" id="ENOG5033AT6">
    <property type="taxonomic scope" value="Bacteria"/>
</dbReference>
<accession>K0B030</accession>
<dbReference type="EMBL" id="CP003326">
    <property type="protein sequence ID" value="AFS77991.1"/>
    <property type="molecule type" value="Genomic_DNA"/>
</dbReference>
<organism evidence="1 2">
    <name type="scientific">Gottschalkia acidurici (strain ATCC 7906 / DSM 604 / BCRC 14475 / CIP 104303 / KCTC 5404 / NCIMB 10678 / 9a)</name>
    <name type="common">Clostridium acidurici</name>
    <dbReference type="NCBI Taxonomy" id="1128398"/>
    <lineage>
        <taxon>Bacteria</taxon>
        <taxon>Bacillati</taxon>
        <taxon>Bacillota</taxon>
        <taxon>Tissierellia</taxon>
        <taxon>Tissierellales</taxon>
        <taxon>Gottschalkiaceae</taxon>
        <taxon>Gottschalkia</taxon>
    </lineage>
</organism>
<dbReference type="RefSeq" id="WP_014967128.1">
    <property type="nucleotide sequence ID" value="NC_018664.1"/>
</dbReference>
<dbReference type="KEGG" id="cad:Curi_c09750"/>
<dbReference type="Proteomes" id="UP000006094">
    <property type="component" value="Chromosome"/>
</dbReference>
<gene>
    <name evidence="1" type="ordered locus">Curi_c09750</name>
</gene>
<evidence type="ECO:0000313" key="2">
    <source>
        <dbReference type="Proteomes" id="UP000006094"/>
    </source>
</evidence>
<evidence type="ECO:0000313" key="1">
    <source>
        <dbReference type="EMBL" id="AFS77991.1"/>
    </source>
</evidence>
<protein>
    <submittedName>
        <fullName evidence="1">Uncharacterized protein</fullName>
    </submittedName>
</protein>
<proteinExistence type="predicted"/>
<dbReference type="STRING" id="1128398.Curi_c09750"/>
<dbReference type="AlphaFoldDB" id="K0B030"/>
<reference evidence="1 2" key="1">
    <citation type="journal article" date="2012" name="PLoS ONE">
        <title>The purine-utilizing bacterium Clostridium acidurici 9a: a genome-guided metabolic reconsideration.</title>
        <authorList>
            <person name="Hartwich K."/>
            <person name="Poehlein A."/>
            <person name="Daniel R."/>
        </authorList>
    </citation>
    <scope>NUCLEOTIDE SEQUENCE [LARGE SCALE GENOMIC DNA]</scope>
    <source>
        <strain evidence="2">ATCC 7906 / DSM 604 / BCRC 14475 / CIP 104303 / KCTC 5404 / NCIMB 10678 / 9a</strain>
    </source>
</reference>
<dbReference type="HOGENOM" id="CLU_188988_0_0_9"/>
<keyword evidence="2" id="KW-1185">Reference proteome</keyword>
<sequence length="80" mass="9245">MNLICPLCNGLVDRKMKCLRCVEKMKDNGPLVDYLDSYSPYLSRDITQLVDGVAHDECIHIFQCDRCGYDKKMVVQMINK</sequence>
<name>K0B030_GOTA9</name>